<evidence type="ECO:0000313" key="2">
    <source>
        <dbReference type="EMBL" id="RXK59723.1"/>
    </source>
</evidence>
<dbReference type="InterPro" id="IPR011250">
    <property type="entry name" value="OMP/PagP_B-barrel"/>
</dbReference>
<evidence type="ECO:0000259" key="1">
    <source>
        <dbReference type="Pfam" id="PF19573"/>
    </source>
</evidence>
<keyword evidence="3" id="KW-1185">Reference proteome</keyword>
<reference evidence="2 3" key="1">
    <citation type="submission" date="2019-01" db="EMBL/GenBank/DDBJ databases">
        <title>Lacibacter sp. strain TTM-7.</title>
        <authorList>
            <person name="Chen W.-M."/>
        </authorList>
    </citation>
    <scope>NUCLEOTIDE SEQUENCE [LARGE SCALE GENOMIC DNA]</scope>
    <source>
        <strain evidence="2 3">TTM-7</strain>
    </source>
</reference>
<dbReference type="SUPFAM" id="SSF56925">
    <property type="entry name" value="OMPA-like"/>
    <property type="match status" value="1"/>
</dbReference>
<dbReference type="Gene3D" id="2.40.160.20">
    <property type="match status" value="1"/>
</dbReference>
<proteinExistence type="predicted"/>
<sequence>MKATFQPLSFVLMVFVTTETNAQLRTSKYEAGANIGTYIYQGDLTPSRFGSFKTMRPGLGLYGTRYLNSSWGIRANLSFAGLRGNDAKYNTPAYRQQRNFNFRTPVLEFSAVAVWKPFADNYLKEGKGTLSPYLFAGAGFSLLRVRRDASNFNADYFAEEPDVIAGLATDLARRTPRLLPVIPVGGGIQYGLTDQWFLHLETTYRYSFSDYIDGFSRAANPQRKDKYYNISIGATFKFGKSNSWKCPPVR</sequence>
<evidence type="ECO:0000313" key="3">
    <source>
        <dbReference type="Proteomes" id="UP000290204"/>
    </source>
</evidence>
<organism evidence="2 3">
    <name type="scientific">Lacibacter luteus</name>
    <dbReference type="NCBI Taxonomy" id="2508719"/>
    <lineage>
        <taxon>Bacteria</taxon>
        <taxon>Pseudomonadati</taxon>
        <taxon>Bacteroidota</taxon>
        <taxon>Chitinophagia</taxon>
        <taxon>Chitinophagales</taxon>
        <taxon>Chitinophagaceae</taxon>
        <taxon>Lacibacter</taxon>
    </lineage>
</organism>
<dbReference type="EMBL" id="SDHW01000003">
    <property type="protein sequence ID" value="RXK59723.1"/>
    <property type="molecule type" value="Genomic_DNA"/>
</dbReference>
<dbReference type="Pfam" id="PF19573">
    <property type="entry name" value="DUF6089"/>
    <property type="match status" value="1"/>
</dbReference>
<name>A0A4Q1CHC9_9BACT</name>
<gene>
    <name evidence="2" type="ORF">ESA94_11725</name>
</gene>
<dbReference type="OrthoDB" id="1522982at2"/>
<feature type="domain" description="DUF6089" evidence="1">
    <location>
        <begin position="8"/>
        <end position="229"/>
    </location>
</feature>
<dbReference type="RefSeq" id="WP_129131096.1">
    <property type="nucleotide sequence ID" value="NZ_SDHW01000003.1"/>
</dbReference>
<dbReference type="InterPro" id="IPR045743">
    <property type="entry name" value="DUF6089"/>
</dbReference>
<dbReference type="AlphaFoldDB" id="A0A4Q1CHC9"/>
<comment type="caution">
    <text evidence="2">The sequence shown here is derived from an EMBL/GenBank/DDBJ whole genome shotgun (WGS) entry which is preliminary data.</text>
</comment>
<protein>
    <recommendedName>
        <fullName evidence="1">DUF6089 domain-containing protein</fullName>
    </recommendedName>
</protein>
<dbReference type="Proteomes" id="UP000290204">
    <property type="component" value="Unassembled WGS sequence"/>
</dbReference>
<accession>A0A4Q1CHC9</accession>